<name>A0A644WLN4_9ZZZZ</name>
<evidence type="ECO:0000259" key="2">
    <source>
        <dbReference type="PROSITE" id="PS50977"/>
    </source>
</evidence>
<dbReference type="SUPFAM" id="SSF46689">
    <property type="entry name" value="Homeodomain-like"/>
    <property type="match status" value="1"/>
</dbReference>
<dbReference type="PANTHER" id="PTHR43479">
    <property type="entry name" value="ACREF/ENVCD OPERON REPRESSOR-RELATED"/>
    <property type="match status" value="1"/>
</dbReference>
<dbReference type="Gene3D" id="1.10.357.10">
    <property type="entry name" value="Tetracycline Repressor, domain 2"/>
    <property type="match status" value="1"/>
</dbReference>
<dbReference type="PANTHER" id="PTHR43479:SF11">
    <property type="entry name" value="ACREF_ENVCD OPERON REPRESSOR-RELATED"/>
    <property type="match status" value="1"/>
</dbReference>
<comment type="caution">
    <text evidence="3">The sequence shown here is derived from an EMBL/GenBank/DDBJ whole genome shotgun (WGS) entry which is preliminary data.</text>
</comment>
<dbReference type="PROSITE" id="PS50977">
    <property type="entry name" value="HTH_TETR_2"/>
    <property type="match status" value="1"/>
</dbReference>
<accession>A0A644WLN4</accession>
<gene>
    <name evidence="3" type="ORF">SDC9_50695</name>
</gene>
<dbReference type="GO" id="GO:0003677">
    <property type="term" value="F:DNA binding"/>
    <property type="evidence" value="ECO:0007669"/>
    <property type="project" value="UniProtKB-KW"/>
</dbReference>
<dbReference type="EMBL" id="VSSQ01001037">
    <property type="protein sequence ID" value="MPM04418.1"/>
    <property type="molecule type" value="Genomic_DNA"/>
</dbReference>
<protein>
    <recommendedName>
        <fullName evidence="2">HTH tetR-type domain-containing protein</fullName>
    </recommendedName>
</protein>
<dbReference type="Pfam" id="PF00440">
    <property type="entry name" value="TetR_N"/>
    <property type="match status" value="1"/>
</dbReference>
<dbReference type="InterPro" id="IPR050624">
    <property type="entry name" value="HTH-type_Tx_Regulator"/>
</dbReference>
<dbReference type="PRINTS" id="PR00455">
    <property type="entry name" value="HTHTETR"/>
</dbReference>
<keyword evidence="1" id="KW-0238">DNA-binding</keyword>
<dbReference type="InterPro" id="IPR001647">
    <property type="entry name" value="HTH_TetR"/>
</dbReference>
<dbReference type="AlphaFoldDB" id="A0A644WLN4"/>
<evidence type="ECO:0000256" key="1">
    <source>
        <dbReference type="ARBA" id="ARBA00023125"/>
    </source>
</evidence>
<reference evidence="3" key="1">
    <citation type="submission" date="2019-08" db="EMBL/GenBank/DDBJ databases">
        <authorList>
            <person name="Kucharzyk K."/>
            <person name="Murdoch R.W."/>
            <person name="Higgins S."/>
            <person name="Loffler F."/>
        </authorList>
    </citation>
    <scope>NUCLEOTIDE SEQUENCE</scope>
</reference>
<sequence>MRKRDETLRDQLLTVAREIVSTSGAEALNIRELASRTGVATGTIYNYFENKDEVLLTLSEEYWRKALAELKTQLQPERFSDQLKHICAFLTERIKDTRGNLMKSLGGARLDGIQSMRGFQSLVIAELTALLTLDEQIRPNLWTAEFTRERFSKFVFDNLLSSVSSETCEHAFLIQIVNRVLYGG</sequence>
<dbReference type="InterPro" id="IPR009057">
    <property type="entry name" value="Homeodomain-like_sf"/>
</dbReference>
<feature type="domain" description="HTH tetR-type" evidence="2">
    <location>
        <begin position="6"/>
        <end position="66"/>
    </location>
</feature>
<organism evidence="3">
    <name type="scientific">bioreactor metagenome</name>
    <dbReference type="NCBI Taxonomy" id="1076179"/>
    <lineage>
        <taxon>unclassified sequences</taxon>
        <taxon>metagenomes</taxon>
        <taxon>ecological metagenomes</taxon>
    </lineage>
</organism>
<proteinExistence type="predicted"/>
<evidence type="ECO:0000313" key="3">
    <source>
        <dbReference type="EMBL" id="MPM04418.1"/>
    </source>
</evidence>